<proteinExistence type="predicted"/>
<dbReference type="Pfam" id="PF13376">
    <property type="entry name" value="OmdA"/>
    <property type="match status" value="1"/>
</dbReference>
<protein>
    <recommendedName>
        <fullName evidence="2">Bacteriocin-protection protein</fullName>
    </recommendedName>
</protein>
<comment type="caution">
    <text evidence="1">The sequence shown here is derived from an EMBL/GenBank/DDBJ whole genome shotgun (WGS) entry which is preliminary data.</text>
</comment>
<organism evidence="1">
    <name type="scientific">Pseudoalteromonas prydzensis</name>
    <dbReference type="NCBI Taxonomy" id="182141"/>
    <lineage>
        <taxon>Bacteria</taxon>
        <taxon>Pseudomonadati</taxon>
        <taxon>Pseudomonadota</taxon>
        <taxon>Gammaproteobacteria</taxon>
        <taxon>Alteromonadales</taxon>
        <taxon>Pseudoalteromonadaceae</taxon>
        <taxon>Pseudoalteromonas</taxon>
    </lineage>
</organism>
<gene>
    <name evidence="1" type="ORF">ENH88_06245</name>
</gene>
<name>A0A7V1CXY5_9GAMM</name>
<sequence>MAKIEPSNIKSFATTASFDSWLAENHFDCAELWMQIYKQGSAQKSINWQESVKVALCWGWIDGIKKSLDGDSYLQRFTPRRANSVWSKRNTKYVAQLIEDGLMQEAGMIPVRLAKADGRWDAAYAISADMQFPDDFLQALAAKPETQAFFDTLSKSNKHIIYHALSSAKKPETRERRLNKYLLMLVNQQKPQ</sequence>
<reference evidence="1" key="1">
    <citation type="journal article" date="2020" name="mSystems">
        <title>Genome- and Community-Level Interaction Insights into Carbon Utilization and Element Cycling Functions of Hydrothermarchaeota in Hydrothermal Sediment.</title>
        <authorList>
            <person name="Zhou Z."/>
            <person name="Liu Y."/>
            <person name="Xu W."/>
            <person name="Pan J."/>
            <person name="Luo Z.H."/>
            <person name="Li M."/>
        </authorList>
    </citation>
    <scope>NUCLEOTIDE SEQUENCE [LARGE SCALE GENOMIC DNA]</scope>
    <source>
        <strain evidence="1">HyVt-346</strain>
    </source>
</reference>
<dbReference type="Proteomes" id="UP000886188">
    <property type="component" value="Unassembled WGS sequence"/>
</dbReference>
<evidence type="ECO:0000313" key="1">
    <source>
        <dbReference type="EMBL" id="HEA16035.1"/>
    </source>
</evidence>
<evidence type="ECO:0008006" key="2">
    <source>
        <dbReference type="Google" id="ProtNLM"/>
    </source>
</evidence>
<dbReference type="AlphaFoldDB" id="A0A7V1CXY5"/>
<dbReference type="RefSeq" id="WP_304180731.1">
    <property type="nucleotide sequence ID" value="NZ_DRGM01000069.1"/>
</dbReference>
<accession>A0A7V1CXY5</accession>
<dbReference type="EMBL" id="DRGM01000069">
    <property type="protein sequence ID" value="HEA16035.1"/>
    <property type="molecule type" value="Genomic_DNA"/>
</dbReference>